<feature type="active site" description="Charge relay system" evidence="10">
    <location>
        <position position="75"/>
    </location>
</feature>
<dbReference type="GO" id="GO:0006412">
    <property type="term" value="P:translation"/>
    <property type="evidence" value="ECO:0007669"/>
    <property type="project" value="UniProtKB-UniRule"/>
</dbReference>
<dbReference type="RefSeq" id="WP_058494027.1">
    <property type="nucleotide sequence ID" value="NZ_CBCRUR010000018.1"/>
</dbReference>
<evidence type="ECO:0000256" key="3">
    <source>
        <dbReference type="ARBA" id="ARBA00012739"/>
    </source>
</evidence>
<evidence type="ECO:0000313" key="13">
    <source>
        <dbReference type="Proteomes" id="UP000054662"/>
    </source>
</evidence>
<dbReference type="Gene3D" id="3.90.1300.10">
    <property type="entry name" value="Amidase signature (AS) domain"/>
    <property type="match status" value="1"/>
</dbReference>
<dbReference type="PANTHER" id="PTHR11895:SF151">
    <property type="entry name" value="GLUTAMYL-TRNA(GLN) AMIDOTRANSFERASE SUBUNIT A"/>
    <property type="match status" value="1"/>
</dbReference>
<feature type="domain" description="Amidase" evidence="11">
    <location>
        <begin position="22"/>
        <end position="462"/>
    </location>
</feature>
<evidence type="ECO:0000256" key="4">
    <source>
        <dbReference type="ARBA" id="ARBA00014428"/>
    </source>
</evidence>
<sequence length="483" mass="52085">MEQLSLIQLAQALRQGEFSSHELTQHYIDKIKAHSHLNAFIDFDAEYALQQAKQADDLIKNGQGTSLTGIPMALKDLFCTKTMKTTCGSRMLAQFQAPYDATITTKLNQQGAILLGKTNMDEFAMGSANENSYFGAVKNPWDHNRVPGGSSGGSAAAVAAGLAPFALGSDTGGSIRQPAAFCGISGIKPTYGLVSRYGMVAYASSLDQAGPLAKSAEDLAVILPAIAGFDPKDSTSVEHPLPDYIAELNKPLNDLRIGLPSCFFQPEVDAGIQQAILDAVEVFKHLGAQIIEMDLSLQSLWVPCYYVIACAEASSNLSRYDGIRFGHRSNKSANLIELITQSRSEGFGAEVQRRILTGTHVLSAGYFDAYYLQAQKIRRLIQEELTASLNSVDVILGPTTPTCAFKLGNHHIDPIQNYLADVFTVAANLAGLPALSIPAGFADGLPVGLQLMGKHFSEARLLNTAHQYQQHTRWHLASPNNKG</sequence>
<proteinExistence type="inferred from homology"/>
<evidence type="ECO:0000313" key="12">
    <source>
        <dbReference type="EMBL" id="KTD76136.1"/>
    </source>
</evidence>
<dbReference type="NCBIfam" id="TIGR00132">
    <property type="entry name" value="gatA"/>
    <property type="match status" value="1"/>
</dbReference>
<dbReference type="EMBL" id="LNZC01000029">
    <property type="protein sequence ID" value="KTD76136.1"/>
    <property type="molecule type" value="Genomic_DNA"/>
</dbReference>
<dbReference type="Pfam" id="PF01425">
    <property type="entry name" value="Amidase"/>
    <property type="match status" value="1"/>
</dbReference>
<evidence type="ECO:0000256" key="9">
    <source>
        <dbReference type="ARBA" id="ARBA00047407"/>
    </source>
</evidence>
<keyword evidence="7 10" id="KW-0067">ATP-binding</keyword>
<dbReference type="PATRIC" id="fig|45076.6.peg.2475"/>
<dbReference type="GO" id="GO:0005524">
    <property type="term" value="F:ATP binding"/>
    <property type="evidence" value="ECO:0007669"/>
    <property type="project" value="UniProtKB-KW"/>
</dbReference>
<keyword evidence="8 10" id="KW-0648">Protein biosynthesis</keyword>
<accession>A0A0W1A4F4</accession>
<evidence type="ECO:0000256" key="10">
    <source>
        <dbReference type="HAMAP-Rule" id="MF_00120"/>
    </source>
</evidence>
<dbReference type="GO" id="GO:0050567">
    <property type="term" value="F:glutaminyl-tRNA synthase (glutamine-hydrolyzing) activity"/>
    <property type="evidence" value="ECO:0007669"/>
    <property type="project" value="UniProtKB-UniRule"/>
</dbReference>
<comment type="subunit">
    <text evidence="2 10">Heterotrimer of A, B and C subunits.</text>
</comment>
<keyword evidence="13" id="KW-1185">Reference proteome</keyword>
<dbReference type="InterPro" id="IPR000120">
    <property type="entry name" value="Amidase"/>
</dbReference>
<evidence type="ECO:0000259" key="11">
    <source>
        <dbReference type="Pfam" id="PF01425"/>
    </source>
</evidence>
<organism evidence="12 13">
    <name type="scientific">Legionella worsleiensis</name>
    <dbReference type="NCBI Taxonomy" id="45076"/>
    <lineage>
        <taxon>Bacteria</taxon>
        <taxon>Pseudomonadati</taxon>
        <taxon>Pseudomonadota</taxon>
        <taxon>Gammaproteobacteria</taxon>
        <taxon>Legionellales</taxon>
        <taxon>Legionellaceae</taxon>
        <taxon>Legionella</taxon>
    </lineage>
</organism>
<dbReference type="EC" id="6.3.5.7" evidence="3 10"/>
<comment type="function">
    <text evidence="10">Allows the formation of correctly charged Gln-tRNA(Gln) through the transamidation of misacylated Glu-tRNA(Gln) in organisms which lack glutaminyl-tRNA synthetase. The reaction takes place in the presence of glutamine and ATP through an activated gamma-phospho-Glu-tRNA(Gln).</text>
</comment>
<evidence type="ECO:0000256" key="8">
    <source>
        <dbReference type="ARBA" id="ARBA00022917"/>
    </source>
</evidence>
<dbReference type="STRING" id="45076.Lwor_2254"/>
<name>A0A0W1A4F4_9GAMM</name>
<feature type="active site" description="Charge relay system" evidence="10">
    <location>
        <position position="150"/>
    </location>
</feature>
<dbReference type="AlphaFoldDB" id="A0A0W1A4F4"/>
<dbReference type="OrthoDB" id="9811471at2"/>
<dbReference type="InterPro" id="IPR020556">
    <property type="entry name" value="Amidase_CS"/>
</dbReference>
<evidence type="ECO:0000256" key="7">
    <source>
        <dbReference type="ARBA" id="ARBA00022840"/>
    </source>
</evidence>
<comment type="caution">
    <text evidence="12">The sequence shown here is derived from an EMBL/GenBank/DDBJ whole genome shotgun (WGS) entry which is preliminary data.</text>
</comment>
<comment type="similarity">
    <text evidence="1 10">Belongs to the amidase family. GatA subfamily.</text>
</comment>
<keyword evidence="5 10" id="KW-0436">Ligase</keyword>
<dbReference type="PANTHER" id="PTHR11895">
    <property type="entry name" value="TRANSAMIDASE"/>
    <property type="match status" value="1"/>
</dbReference>
<comment type="catalytic activity">
    <reaction evidence="9 10">
        <text>L-glutamyl-tRNA(Gln) + L-glutamine + ATP + H2O = L-glutaminyl-tRNA(Gln) + L-glutamate + ADP + phosphate + H(+)</text>
        <dbReference type="Rhea" id="RHEA:17521"/>
        <dbReference type="Rhea" id="RHEA-COMP:9681"/>
        <dbReference type="Rhea" id="RHEA-COMP:9684"/>
        <dbReference type="ChEBI" id="CHEBI:15377"/>
        <dbReference type="ChEBI" id="CHEBI:15378"/>
        <dbReference type="ChEBI" id="CHEBI:29985"/>
        <dbReference type="ChEBI" id="CHEBI:30616"/>
        <dbReference type="ChEBI" id="CHEBI:43474"/>
        <dbReference type="ChEBI" id="CHEBI:58359"/>
        <dbReference type="ChEBI" id="CHEBI:78520"/>
        <dbReference type="ChEBI" id="CHEBI:78521"/>
        <dbReference type="ChEBI" id="CHEBI:456216"/>
        <dbReference type="EC" id="6.3.5.7"/>
    </reaction>
</comment>
<dbReference type="HAMAP" id="MF_00120">
    <property type="entry name" value="GatA"/>
    <property type="match status" value="1"/>
</dbReference>
<dbReference type="InterPro" id="IPR004412">
    <property type="entry name" value="GatA"/>
</dbReference>
<dbReference type="InterPro" id="IPR023631">
    <property type="entry name" value="Amidase_dom"/>
</dbReference>
<evidence type="ECO:0000256" key="2">
    <source>
        <dbReference type="ARBA" id="ARBA00011123"/>
    </source>
</evidence>
<keyword evidence="12" id="KW-0808">Transferase</keyword>
<evidence type="ECO:0000256" key="5">
    <source>
        <dbReference type="ARBA" id="ARBA00022598"/>
    </source>
</evidence>
<dbReference type="InterPro" id="IPR036928">
    <property type="entry name" value="AS_sf"/>
</dbReference>
<dbReference type="GO" id="GO:0016740">
    <property type="term" value="F:transferase activity"/>
    <property type="evidence" value="ECO:0007669"/>
    <property type="project" value="UniProtKB-KW"/>
</dbReference>
<dbReference type="Proteomes" id="UP000054662">
    <property type="component" value="Unassembled WGS sequence"/>
</dbReference>
<dbReference type="GO" id="GO:0030956">
    <property type="term" value="C:glutamyl-tRNA(Gln) amidotransferase complex"/>
    <property type="evidence" value="ECO:0007669"/>
    <property type="project" value="InterPro"/>
</dbReference>
<reference evidence="12 13" key="1">
    <citation type="submission" date="2015-11" db="EMBL/GenBank/DDBJ databases">
        <title>Genomic analysis of 38 Legionella species identifies large and diverse effector repertoires.</title>
        <authorList>
            <person name="Burstein D."/>
            <person name="Amaro F."/>
            <person name="Zusman T."/>
            <person name="Lifshitz Z."/>
            <person name="Cohen O."/>
            <person name="Gilbert J.A."/>
            <person name="Pupko T."/>
            <person name="Shuman H.A."/>
            <person name="Segal G."/>
        </authorList>
    </citation>
    <scope>NUCLEOTIDE SEQUENCE [LARGE SCALE GENOMIC DNA]</scope>
    <source>
        <strain evidence="12 13">ATCC 49508</strain>
    </source>
</reference>
<dbReference type="SUPFAM" id="SSF75304">
    <property type="entry name" value="Amidase signature (AS) enzymes"/>
    <property type="match status" value="1"/>
</dbReference>
<gene>
    <name evidence="10 12" type="primary">gatA</name>
    <name evidence="12" type="ORF">Lwor_2254</name>
</gene>
<feature type="active site" description="Acyl-ester intermediate" evidence="10">
    <location>
        <position position="174"/>
    </location>
</feature>
<keyword evidence="6 10" id="KW-0547">Nucleotide-binding</keyword>
<dbReference type="PROSITE" id="PS00571">
    <property type="entry name" value="AMIDASES"/>
    <property type="match status" value="1"/>
</dbReference>
<evidence type="ECO:0000256" key="6">
    <source>
        <dbReference type="ARBA" id="ARBA00022741"/>
    </source>
</evidence>
<protein>
    <recommendedName>
        <fullName evidence="4 10">Glutamyl-tRNA(Gln) amidotransferase subunit A</fullName>
        <shortName evidence="10">Glu-ADT subunit A</shortName>
        <ecNumber evidence="3 10">6.3.5.7</ecNumber>
    </recommendedName>
</protein>
<evidence type="ECO:0000256" key="1">
    <source>
        <dbReference type="ARBA" id="ARBA00008069"/>
    </source>
</evidence>